<proteinExistence type="predicted"/>
<dbReference type="AlphaFoldDB" id="A0A179U8J3"/>
<dbReference type="Pfam" id="PF21831">
    <property type="entry name" value="DUF6891"/>
    <property type="match status" value="1"/>
</dbReference>
<feature type="domain" description="DUF6891" evidence="1">
    <location>
        <begin position="30"/>
        <end position="218"/>
    </location>
</feature>
<sequence length="222" mass="24807">MPNCARFFFLKNQHATSSPPTTTEPTPIDEDAIDNVKAGAAGIISTAAYTKAELLDQITYLFHHERYDSNDPRIIAESRRIIDELWQARLEQQATWPADADAGFQRVKRAFEILAASKGILTRMNFCYTAQSGDAQIHREARVGDSGWAYFHMQDAERAVDGGGLCVRYGALSDVDAETAEVGKTVVQVLRDAGLRVVWNGRPQMVIRVTPLSWRPRLLVEE</sequence>
<dbReference type="GeneID" id="8507713"/>
<protein>
    <recommendedName>
        <fullName evidence="1">DUF6891 domain-containing protein</fullName>
    </recommendedName>
</protein>
<evidence type="ECO:0000313" key="3">
    <source>
        <dbReference type="Proteomes" id="UP000002038"/>
    </source>
</evidence>
<dbReference type="Proteomes" id="UP000002038">
    <property type="component" value="Unassembled WGS sequence"/>
</dbReference>
<dbReference type="InterPro" id="IPR054186">
    <property type="entry name" value="DUF6891"/>
</dbReference>
<organism evidence="2 3">
    <name type="scientific">Blastomyces gilchristii (strain SLH14081)</name>
    <name type="common">Blastomyces dermatitidis</name>
    <dbReference type="NCBI Taxonomy" id="559298"/>
    <lineage>
        <taxon>Eukaryota</taxon>
        <taxon>Fungi</taxon>
        <taxon>Dikarya</taxon>
        <taxon>Ascomycota</taxon>
        <taxon>Pezizomycotina</taxon>
        <taxon>Eurotiomycetes</taxon>
        <taxon>Eurotiomycetidae</taxon>
        <taxon>Onygenales</taxon>
        <taxon>Ajellomycetaceae</taxon>
        <taxon>Blastomyces</taxon>
    </lineage>
</organism>
<evidence type="ECO:0000259" key="1">
    <source>
        <dbReference type="Pfam" id="PF21831"/>
    </source>
</evidence>
<evidence type="ECO:0000313" key="2">
    <source>
        <dbReference type="EMBL" id="OAT04150.1"/>
    </source>
</evidence>
<keyword evidence="3" id="KW-1185">Reference proteome</keyword>
<dbReference type="RefSeq" id="XP_031576017.1">
    <property type="nucleotide sequence ID" value="XM_031720029.1"/>
</dbReference>
<name>A0A179U8J3_BLAGS</name>
<reference evidence="3" key="1">
    <citation type="journal article" date="2015" name="PLoS Genet.">
        <title>The dynamic genome and transcriptome of the human fungal pathogen Blastomyces and close relative Emmonsia.</title>
        <authorList>
            <person name="Munoz J.F."/>
            <person name="Gauthier G.M."/>
            <person name="Desjardins C.A."/>
            <person name="Gallo J.E."/>
            <person name="Holder J."/>
            <person name="Sullivan T.D."/>
            <person name="Marty A.J."/>
            <person name="Carmen J.C."/>
            <person name="Chen Z."/>
            <person name="Ding L."/>
            <person name="Gujja S."/>
            <person name="Magrini V."/>
            <person name="Misas E."/>
            <person name="Mitreva M."/>
            <person name="Priest M."/>
            <person name="Saif S."/>
            <person name="Whiston E.A."/>
            <person name="Young S."/>
            <person name="Zeng Q."/>
            <person name="Goldman W.E."/>
            <person name="Mardis E.R."/>
            <person name="Taylor J.W."/>
            <person name="McEwen J.G."/>
            <person name="Clay O.K."/>
            <person name="Klein B.S."/>
            <person name="Cuomo C.A."/>
        </authorList>
    </citation>
    <scope>NUCLEOTIDE SEQUENCE [LARGE SCALE GENOMIC DNA]</scope>
    <source>
        <strain evidence="3">SLH14081</strain>
    </source>
</reference>
<accession>A0A179U8J3</accession>
<dbReference type="VEuPathDB" id="FungiDB:BDBG_00766"/>
<gene>
    <name evidence="2" type="ORF">BDBG_00766</name>
</gene>
<dbReference type="EMBL" id="GG657448">
    <property type="protein sequence ID" value="OAT04150.1"/>
    <property type="molecule type" value="Genomic_DNA"/>
</dbReference>